<reference evidence="1" key="1">
    <citation type="submission" date="2010-01" db="EMBL/GenBank/DDBJ databases">
        <title>Genome fragments of uncultured bacteria from the North Pacific subtropical Gyre.</title>
        <authorList>
            <person name="Pham V.D."/>
            <person name="Delong E.F."/>
        </authorList>
    </citation>
    <scope>NUCLEOTIDE SEQUENCE</scope>
</reference>
<accession>E7C897</accession>
<proteinExistence type="predicted"/>
<name>E7C897_9BACT</name>
<organism evidence="1">
    <name type="scientific">uncultured Gemmatimonadales bacterium HF4000_15H13</name>
    <dbReference type="NCBI Taxonomy" id="723618"/>
    <lineage>
        <taxon>Bacteria</taxon>
        <taxon>Pseudomonadati</taxon>
        <taxon>Gemmatimonadota</taxon>
        <taxon>Gemmatimonadia</taxon>
        <taxon>Gemmatimonadales</taxon>
        <taxon>environmental samples</taxon>
    </lineage>
</organism>
<dbReference type="EMBL" id="GU568020">
    <property type="protein sequence ID" value="ADI23671.1"/>
    <property type="molecule type" value="Genomic_DNA"/>
</dbReference>
<protein>
    <submittedName>
        <fullName evidence="1">Uncharacterized protein</fullName>
    </submittedName>
</protein>
<sequence length="60" mass="6584">MGWGTVGRAGLEVCWLWVQAGAQGECCGPAKSFREYSNRLLECGARKGIRSLFARLVAYC</sequence>
<evidence type="ECO:0000313" key="1">
    <source>
        <dbReference type="EMBL" id="ADI23671.1"/>
    </source>
</evidence>
<dbReference type="AlphaFoldDB" id="E7C897"/>